<name>A0A4Y2A9Z9_ARAVE</name>
<gene>
    <name evidence="2" type="ORF">AVEN_53312_1</name>
</gene>
<dbReference type="PANTHER" id="PTHR16356">
    <property type="entry name" value="TRANSMEMBRANE AND COILED-COIL DOMAIN-CONTAINING PROTEIN 6 TMCO6"/>
    <property type="match status" value="1"/>
</dbReference>
<organism evidence="2 3">
    <name type="scientific">Araneus ventricosus</name>
    <name type="common">Orbweaver spider</name>
    <name type="synonym">Epeira ventricosa</name>
    <dbReference type="NCBI Taxonomy" id="182803"/>
    <lineage>
        <taxon>Eukaryota</taxon>
        <taxon>Metazoa</taxon>
        <taxon>Ecdysozoa</taxon>
        <taxon>Arthropoda</taxon>
        <taxon>Chelicerata</taxon>
        <taxon>Arachnida</taxon>
        <taxon>Araneae</taxon>
        <taxon>Araneomorphae</taxon>
        <taxon>Entelegynae</taxon>
        <taxon>Araneoidea</taxon>
        <taxon>Araneidae</taxon>
        <taxon>Araneus</taxon>
    </lineage>
</organism>
<dbReference type="OrthoDB" id="21522at2759"/>
<evidence type="ECO:0000313" key="2">
    <source>
        <dbReference type="EMBL" id="GBL76588.1"/>
    </source>
</evidence>
<comment type="caution">
    <text evidence="2">The sequence shown here is derived from an EMBL/GenBank/DDBJ whole genome shotgun (WGS) entry which is preliminary data.</text>
</comment>
<sequence length="428" mass="47759">MEQTTADDPIGRLRAENRAEIVASRKGDRDARFKQQRLSLQEVKELVADITLEEFKELVLRLKEKKPSLDTLKAIKNNCCTSTRAEAFFRVDGAFDALISIFIGKDASKQLEAAACLTNLACGSHKAAQRIIKRAGPYLVCFIGSGSCYLQVQSAWAAGNLTDDCYDCFSLLKAQGLMPALFTLLKSPSSEVVRSAVHALRSCTKYGDPDLGSIIFAESENFKNLLNLLHQNGTEKVILHNTAFTLSNIYYLAASQHVGVSNCEAEMILNCLHKSISSFPVDILIALPMIRCLGFMTSGYEICYYLSEEPMFHFCATQIFSSEYDCLKVELLWVLTNIAVSGKIVLDVINLNSILKILDTLLCSLDCSVVQVLYYLSTLAMKSEEIKEILHQEDTLKRISSFLNCGEKTLQQAAEIFFRIIRKHEPLL</sequence>
<dbReference type="SUPFAM" id="SSF48371">
    <property type="entry name" value="ARM repeat"/>
    <property type="match status" value="1"/>
</dbReference>
<dbReference type="Gene3D" id="1.25.10.10">
    <property type="entry name" value="Leucine-rich Repeat Variant"/>
    <property type="match status" value="1"/>
</dbReference>
<dbReference type="InterPro" id="IPR016024">
    <property type="entry name" value="ARM-type_fold"/>
</dbReference>
<feature type="repeat" description="ARM" evidence="1">
    <location>
        <begin position="176"/>
        <end position="202"/>
    </location>
</feature>
<proteinExistence type="predicted"/>
<dbReference type="PANTHER" id="PTHR16356:SF1">
    <property type="entry name" value="TRANSMEMBRANE AND COILED-COIL DOMAIN-CONTAINING PROTEIN 6"/>
    <property type="match status" value="1"/>
</dbReference>
<protein>
    <recommendedName>
        <fullName evidence="4">Importin subunit alpha</fullName>
    </recommendedName>
</protein>
<dbReference type="InterPro" id="IPR011989">
    <property type="entry name" value="ARM-like"/>
</dbReference>
<dbReference type="InterPro" id="IPR000225">
    <property type="entry name" value="Armadillo"/>
</dbReference>
<evidence type="ECO:0008006" key="4">
    <source>
        <dbReference type="Google" id="ProtNLM"/>
    </source>
</evidence>
<evidence type="ECO:0000313" key="3">
    <source>
        <dbReference type="Proteomes" id="UP000499080"/>
    </source>
</evidence>
<evidence type="ECO:0000256" key="1">
    <source>
        <dbReference type="PROSITE-ProRule" id="PRU00259"/>
    </source>
</evidence>
<reference evidence="2 3" key="1">
    <citation type="journal article" date="2019" name="Sci. Rep.">
        <title>Orb-weaving spider Araneus ventricosus genome elucidates the spidroin gene catalogue.</title>
        <authorList>
            <person name="Kono N."/>
            <person name="Nakamura H."/>
            <person name="Ohtoshi R."/>
            <person name="Moran D.A.P."/>
            <person name="Shinohara A."/>
            <person name="Yoshida Y."/>
            <person name="Fujiwara M."/>
            <person name="Mori M."/>
            <person name="Tomita M."/>
            <person name="Arakawa K."/>
        </authorList>
    </citation>
    <scope>NUCLEOTIDE SEQUENCE [LARGE SCALE GENOMIC DNA]</scope>
</reference>
<dbReference type="AlphaFoldDB" id="A0A4Y2A9Z9"/>
<dbReference type="EMBL" id="BGPR01000010">
    <property type="protein sequence ID" value="GBL76588.1"/>
    <property type="molecule type" value="Genomic_DNA"/>
</dbReference>
<dbReference type="Proteomes" id="UP000499080">
    <property type="component" value="Unassembled WGS sequence"/>
</dbReference>
<keyword evidence="3" id="KW-1185">Reference proteome</keyword>
<accession>A0A4Y2A9Z9</accession>
<dbReference type="PROSITE" id="PS50176">
    <property type="entry name" value="ARM_REPEAT"/>
    <property type="match status" value="1"/>
</dbReference>